<accession>A0AA88E6F1</accession>
<gene>
    <name evidence="1" type="ORF">TIFTF001_037649</name>
</gene>
<evidence type="ECO:0000313" key="1">
    <source>
        <dbReference type="EMBL" id="GMN68591.1"/>
    </source>
</evidence>
<dbReference type="EMBL" id="BTGU01000651">
    <property type="protein sequence ID" value="GMN68591.1"/>
    <property type="molecule type" value="Genomic_DNA"/>
</dbReference>
<name>A0AA88E6F1_FICCA</name>
<organism evidence="1 2">
    <name type="scientific">Ficus carica</name>
    <name type="common">Common fig</name>
    <dbReference type="NCBI Taxonomy" id="3494"/>
    <lineage>
        <taxon>Eukaryota</taxon>
        <taxon>Viridiplantae</taxon>
        <taxon>Streptophyta</taxon>
        <taxon>Embryophyta</taxon>
        <taxon>Tracheophyta</taxon>
        <taxon>Spermatophyta</taxon>
        <taxon>Magnoliopsida</taxon>
        <taxon>eudicotyledons</taxon>
        <taxon>Gunneridae</taxon>
        <taxon>Pentapetalae</taxon>
        <taxon>rosids</taxon>
        <taxon>fabids</taxon>
        <taxon>Rosales</taxon>
        <taxon>Moraceae</taxon>
        <taxon>Ficeae</taxon>
        <taxon>Ficus</taxon>
    </lineage>
</organism>
<keyword evidence="2" id="KW-1185">Reference proteome</keyword>
<dbReference type="Proteomes" id="UP001187192">
    <property type="component" value="Unassembled WGS sequence"/>
</dbReference>
<comment type="caution">
    <text evidence="1">The sequence shown here is derived from an EMBL/GenBank/DDBJ whole genome shotgun (WGS) entry which is preliminary data.</text>
</comment>
<proteinExistence type="predicted"/>
<dbReference type="AlphaFoldDB" id="A0AA88E6F1"/>
<evidence type="ECO:0000313" key="2">
    <source>
        <dbReference type="Proteomes" id="UP001187192"/>
    </source>
</evidence>
<protein>
    <submittedName>
        <fullName evidence="1">Uncharacterized protein</fullName>
    </submittedName>
</protein>
<sequence length="125" mass="14225">MLKSVIALMSKQRGRALARINYPYLNRWADPLFIGVPRGLRCSGDPIGLNSEYSRRVDMLQVHRHRDEYSVSLAKRREPATGQAQQQVVSGVRWWMWSIVSGYCCQSVRGGMTQAVRDPQSKCAQ</sequence>
<reference evidence="1" key="1">
    <citation type="submission" date="2023-07" db="EMBL/GenBank/DDBJ databases">
        <title>draft genome sequence of fig (Ficus carica).</title>
        <authorList>
            <person name="Takahashi T."/>
            <person name="Nishimura K."/>
        </authorList>
    </citation>
    <scope>NUCLEOTIDE SEQUENCE</scope>
</reference>